<evidence type="ECO:0000313" key="14">
    <source>
        <dbReference type="Proteomes" id="UP000831327"/>
    </source>
</evidence>
<dbReference type="PANTHER" id="PTHR30329">
    <property type="entry name" value="STATOR ELEMENT OF FLAGELLAR MOTOR COMPLEX"/>
    <property type="match status" value="1"/>
</dbReference>
<sequence length="376" mass="40056">MNFKKTLLAATLLSLPMAATAQAQSWDPRVQGIYVGAGAGFNYLMGSSDTISGRLENGNAFSRSLDVGFEWGFAGVVSVGYGFGNGLRLELEGSYRQNDVDNIKASGIGALPRASGTAATYGIMFNALYDFRLGPVMPYVGAGVGMAFADWNDVGFGQRAANGNAANVTFGGDSSTFAYQAILGLALPIDSVPGLALTAEYRFLGTAQVELRGRANGVVQAGGDRIADRQAFQYNADNYNHSIMFGVRYNFGRTAAPVAPAAVAPAPARTFLVFFDWNRADLTARARQIIAEAAQAARTQRVTRIEVTGHTDTSGSPVYNQGLSVRRANAVAAELVRLGIPRNEITARGVGESQLLVPTPDNTREPQNRRVEIVLR</sequence>
<feature type="chain" id="PRO_5045546786" evidence="11">
    <location>
        <begin position="24"/>
        <end position="376"/>
    </location>
</feature>
<reference evidence="13 14" key="1">
    <citation type="journal article" date="2016" name="Microbes Environ.">
        <title>Phylogenetically diverse aerobic anoxygenic phototrophic bacteria isolated from epilithic biofilms in Tama river, Japan.</title>
        <authorList>
            <person name="Hirose S."/>
            <person name="Matsuura K."/>
            <person name="Haruta S."/>
        </authorList>
    </citation>
    <scope>NUCLEOTIDE SEQUENCE [LARGE SCALE GENOMIC DNA]</scope>
    <source>
        <strain evidence="13 14">S08</strain>
    </source>
</reference>
<evidence type="ECO:0000256" key="4">
    <source>
        <dbReference type="ARBA" id="ARBA00022692"/>
    </source>
</evidence>
<evidence type="ECO:0000256" key="7">
    <source>
        <dbReference type="ARBA" id="ARBA00023114"/>
    </source>
</evidence>
<evidence type="ECO:0000256" key="8">
    <source>
        <dbReference type="ARBA" id="ARBA00023136"/>
    </source>
</evidence>
<evidence type="ECO:0000256" key="1">
    <source>
        <dbReference type="ARBA" id="ARBA00004571"/>
    </source>
</evidence>
<dbReference type="InterPro" id="IPR011250">
    <property type="entry name" value="OMP/PagP_B-barrel"/>
</dbReference>
<dbReference type="InterPro" id="IPR036737">
    <property type="entry name" value="OmpA-like_sf"/>
</dbReference>
<dbReference type="InterPro" id="IPR006665">
    <property type="entry name" value="OmpA-like"/>
</dbReference>
<keyword evidence="8 10" id="KW-0472">Membrane</keyword>
<feature type="signal peptide" evidence="11">
    <location>
        <begin position="1"/>
        <end position="23"/>
    </location>
</feature>
<keyword evidence="9" id="KW-0998">Cell outer membrane</keyword>
<dbReference type="PANTHER" id="PTHR30329:SF21">
    <property type="entry name" value="LIPOPROTEIN YIAD-RELATED"/>
    <property type="match status" value="1"/>
</dbReference>
<evidence type="ECO:0000256" key="6">
    <source>
        <dbReference type="ARBA" id="ARBA00023065"/>
    </source>
</evidence>
<keyword evidence="3" id="KW-1134">Transmembrane beta strand</keyword>
<evidence type="ECO:0000256" key="9">
    <source>
        <dbReference type="ARBA" id="ARBA00023237"/>
    </source>
</evidence>
<evidence type="ECO:0000256" key="3">
    <source>
        <dbReference type="ARBA" id="ARBA00022452"/>
    </source>
</evidence>
<comment type="subcellular location">
    <subcellularLocation>
        <location evidence="1">Cell outer membrane</location>
        <topology evidence="1">Multi-pass membrane protein</topology>
    </subcellularLocation>
</comment>
<keyword evidence="5 11" id="KW-0732">Signal</keyword>
<feature type="domain" description="OmpA-like" evidence="12">
    <location>
        <begin position="262"/>
        <end position="376"/>
    </location>
</feature>
<dbReference type="PRINTS" id="PR01021">
    <property type="entry name" value="OMPADOMAIN"/>
</dbReference>
<keyword evidence="6" id="KW-0406">Ion transport</keyword>
<dbReference type="InterPro" id="IPR050330">
    <property type="entry name" value="Bact_OuterMem_StrucFunc"/>
</dbReference>
<dbReference type="InterPro" id="IPR027385">
    <property type="entry name" value="Beta-barrel_OMP"/>
</dbReference>
<dbReference type="Gene3D" id="3.30.1330.60">
    <property type="entry name" value="OmpA-like domain"/>
    <property type="match status" value="1"/>
</dbReference>
<dbReference type="Gene3D" id="2.40.160.20">
    <property type="match status" value="1"/>
</dbReference>
<evidence type="ECO:0000259" key="12">
    <source>
        <dbReference type="PROSITE" id="PS51123"/>
    </source>
</evidence>
<dbReference type="CDD" id="cd07185">
    <property type="entry name" value="OmpA_C-like"/>
    <property type="match status" value="1"/>
</dbReference>
<accession>A0ABM7Y9Y7</accession>
<keyword evidence="7" id="KW-0626">Porin</keyword>
<dbReference type="PROSITE" id="PS51123">
    <property type="entry name" value="OMPA_2"/>
    <property type="match status" value="1"/>
</dbReference>
<dbReference type="EMBL" id="AP025637">
    <property type="protein sequence ID" value="BDG74918.1"/>
    <property type="molecule type" value="Genomic_DNA"/>
</dbReference>
<evidence type="ECO:0000313" key="13">
    <source>
        <dbReference type="EMBL" id="BDG74918.1"/>
    </source>
</evidence>
<protein>
    <submittedName>
        <fullName evidence="13">Membrane protein</fullName>
    </submittedName>
</protein>
<proteinExistence type="predicted"/>
<evidence type="ECO:0000256" key="5">
    <source>
        <dbReference type="ARBA" id="ARBA00022729"/>
    </source>
</evidence>
<evidence type="ECO:0000256" key="11">
    <source>
        <dbReference type="SAM" id="SignalP"/>
    </source>
</evidence>
<dbReference type="Pfam" id="PF00691">
    <property type="entry name" value="OmpA"/>
    <property type="match status" value="1"/>
</dbReference>
<keyword evidence="2" id="KW-0813">Transport</keyword>
<gene>
    <name evidence="13" type="ORF">Rmf_48470</name>
</gene>
<dbReference type="RefSeq" id="WP_244457022.1">
    <property type="nucleotide sequence ID" value="NZ_AP025637.1"/>
</dbReference>
<dbReference type="SUPFAM" id="SSF103088">
    <property type="entry name" value="OmpA-like"/>
    <property type="match status" value="1"/>
</dbReference>
<organism evidence="13 14">
    <name type="scientific">Roseomonas fluvialis</name>
    <dbReference type="NCBI Taxonomy" id="1750527"/>
    <lineage>
        <taxon>Bacteria</taxon>
        <taxon>Pseudomonadati</taxon>
        <taxon>Pseudomonadota</taxon>
        <taxon>Alphaproteobacteria</taxon>
        <taxon>Acetobacterales</taxon>
        <taxon>Roseomonadaceae</taxon>
        <taxon>Roseomonas</taxon>
    </lineage>
</organism>
<evidence type="ECO:0000256" key="10">
    <source>
        <dbReference type="PROSITE-ProRule" id="PRU00473"/>
    </source>
</evidence>
<evidence type="ECO:0000256" key="2">
    <source>
        <dbReference type="ARBA" id="ARBA00022448"/>
    </source>
</evidence>
<dbReference type="SUPFAM" id="SSF56925">
    <property type="entry name" value="OMPA-like"/>
    <property type="match status" value="1"/>
</dbReference>
<dbReference type="Pfam" id="PF13505">
    <property type="entry name" value="OMP_b-brl"/>
    <property type="match status" value="1"/>
</dbReference>
<dbReference type="Proteomes" id="UP000831327">
    <property type="component" value="Chromosome"/>
</dbReference>
<keyword evidence="4" id="KW-0812">Transmembrane</keyword>
<dbReference type="InterPro" id="IPR006664">
    <property type="entry name" value="OMP_bac"/>
</dbReference>
<name>A0ABM7Y9Y7_9PROT</name>
<keyword evidence="14" id="KW-1185">Reference proteome</keyword>